<feature type="transmembrane region" description="Helical" evidence="1">
    <location>
        <begin position="6"/>
        <end position="32"/>
    </location>
</feature>
<comment type="caution">
    <text evidence="2">The sequence shown here is derived from an EMBL/GenBank/DDBJ whole genome shotgun (WGS) entry which is preliminary data.</text>
</comment>
<proteinExistence type="predicted"/>
<accession>A0A0J6VYZ7</accession>
<dbReference type="Proteomes" id="UP000036313">
    <property type="component" value="Unassembled WGS sequence"/>
</dbReference>
<keyword evidence="1" id="KW-0472">Membrane</keyword>
<feature type="transmembrane region" description="Helical" evidence="1">
    <location>
        <begin position="39"/>
        <end position="64"/>
    </location>
</feature>
<feature type="transmembrane region" description="Helical" evidence="1">
    <location>
        <begin position="84"/>
        <end position="106"/>
    </location>
</feature>
<reference evidence="2 3" key="1">
    <citation type="journal article" date="2015" name="Genome Biol. Evol.">
        <title>Characterization of Three Mycobacterium spp. with Potential Use in Bioremediation by Genome Sequencing and Comparative Genomics.</title>
        <authorList>
            <person name="Das S."/>
            <person name="Pettersson B.M."/>
            <person name="Behra P.R."/>
            <person name="Ramesh M."/>
            <person name="Dasgupta S."/>
            <person name="Bhattacharya A."/>
            <person name="Kirsebom L.A."/>
        </authorList>
    </citation>
    <scope>NUCLEOTIDE SEQUENCE [LARGE SCALE GENOMIC DNA]</scope>
    <source>
        <strain evidence="2 3">DSM 44075</strain>
    </source>
</reference>
<feature type="transmembrane region" description="Helical" evidence="1">
    <location>
        <begin position="118"/>
        <end position="141"/>
    </location>
</feature>
<dbReference type="EMBL" id="JYNU01000013">
    <property type="protein sequence ID" value="KMO76305.1"/>
    <property type="molecule type" value="Genomic_DNA"/>
</dbReference>
<feature type="transmembrane region" description="Helical" evidence="1">
    <location>
        <begin position="222"/>
        <end position="245"/>
    </location>
</feature>
<keyword evidence="1" id="KW-1133">Transmembrane helix</keyword>
<feature type="transmembrane region" description="Helical" evidence="1">
    <location>
        <begin position="197"/>
        <end position="216"/>
    </location>
</feature>
<keyword evidence="1" id="KW-0812">Transmembrane</keyword>
<feature type="transmembrane region" description="Helical" evidence="1">
    <location>
        <begin position="161"/>
        <end position="185"/>
    </location>
</feature>
<dbReference type="AlphaFoldDB" id="A0A0J6VYZ7"/>
<sequence>MILLLLGWFLHISTVLYIGVVLLVIGAVFWVLGSRRLQLLCAWCGPATVAVALTGWLIAGVLPLPLGASSTTAEVVDFYSEPRVIPGLILAQLGVCLVLPLIALIGYHMLRMDGRYPLLSLVQLVSGAVTGVLLLIPMMIMTVCAFRPDRNPELTVTLNDLAWLLFLTPIAPFMIQNIAIGTAILRDPDKRLPRWLGYTNFWIAASFLPDPLAYIFHSGPFAWHGILVFWLALTTYTVFLVAMGLTLRSAVLQSTADSERRPIEVSA</sequence>
<dbReference type="PATRIC" id="fig|1807.14.peg.2318"/>
<organism evidence="2 3">
    <name type="scientific">Mycolicibacterium obuense</name>
    <dbReference type="NCBI Taxonomy" id="1807"/>
    <lineage>
        <taxon>Bacteria</taxon>
        <taxon>Bacillati</taxon>
        <taxon>Actinomycetota</taxon>
        <taxon>Actinomycetes</taxon>
        <taxon>Mycobacteriales</taxon>
        <taxon>Mycobacteriaceae</taxon>
        <taxon>Mycolicibacterium</taxon>
    </lineage>
</organism>
<evidence type="ECO:0000256" key="1">
    <source>
        <dbReference type="SAM" id="Phobius"/>
    </source>
</evidence>
<evidence type="ECO:0000313" key="2">
    <source>
        <dbReference type="EMBL" id="KMO76305.1"/>
    </source>
</evidence>
<protein>
    <submittedName>
        <fullName evidence="2">Uncharacterized protein</fullName>
    </submittedName>
</protein>
<name>A0A0J6VYZ7_9MYCO</name>
<evidence type="ECO:0000313" key="3">
    <source>
        <dbReference type="Proteomes" id="UP000036313"/>
    </source>
</evidence>
<gene>
    <name evidence="2" type="ORF">MOBUDSM44075_02297</name>
</gene>